<keyword evidence="2" id="KW-0472">Membrane</keyword>
<reference evidence="3" key="1">
    <citation type="journal article" date="2023" name="Mol. Phylogenet. Evol.">
        <title>Genome-scale phylogeny and comparative genomics of the fungal order Sordariales.</title>
        <authorList>
            <person name="Hensen N."/>
            <person name="Bonometti L."/>
            <person name="Westerberg I."/>
            <person name="Brannstrom I.O."/>
            <person name="Guillou S."/>
            <person name="Cros-Aarteil S."/>
            <person name="Calhoun S."/>
            <person name="Haridas S."/>
            <person name="Kuo A."/>
            <person name="Mondo S."/>
            <person name="Pangilinan J."/>
            <person name="Riley R."/>
            <person name="LaButti K."/>
            <person name="Andreopoulos B."/>
            <person name="Lipzen A."/>
            <person name="Chen C."/>
            <person name="Yan M."/>
            <person name="Daum C."/>
            <person name="Ng V."/>
            <person name="Clum A."/>
            <person name="Steindorff A."/>
            <person name="Ohm R.A."/>
            <person name="Martin F."/>
            <person name="Silar P."/>
            <person name="Natvig D.O."/>
            <person name="Lalanne C."/>
            <person name="Gautier V."/>
            <person name="Ament-Velasquez S.L."/>
            <person name="Kruys A."/>
            <person name="Hutchinson M.I."/>
            <person name="Powell A.J."/>
            <person name="Barry K."/>
            <person name="Miller A.N."/>
            <person name="Grigoriev I.V."/>
            <person name="Debuchy R."/>
            <person name="Gladieux P."/>
            <person name="Hiltunen Thoren M."/>
            <person name="Johannesson H."/>
        </authorList>
    </citation>
    <scope>NUCLEOTIDE SEQUENCE</scope>
    <source>
        <strain evidence="3">CBS 958.72</strain>
    </source>
</reference>
<keyword evidence="2" id="KW-0812">Transmembrane</keyword>
<organism evidence="3 4">
    <name type="scientific">Lasiosphaeria ovina</name>
    <dbReference type="NCBI Taxonomy" id="92902"/>
    <lineage>
        <taxon>Eukaryota</taxon>
        <taxon>Fungi</taxon>
        <taxon>Dikarya</taxon>
        <taxon>Ascomycota</taxon>
        <taxon>Pezizomycotina</taxon>
        <taxon>Sordariomycetes</taxon>
        <taxon>Sordariomycetidae</taxon>
        <taxon>Sordariales</taxon>
        <taxon>Lasiosphaeriaceae</taxon>
        <taxon>Lasiosphaeria</taxon>
    </lineage>
</organism>
<evidence type="ECO:0000256" key="2">
    <source>
        <dbReference type="SAM" id="Phobius"/>
    </source>
</evidence>
<feature type="region of interest" description="Disordered" evidence="1">
    <location>
        <begin position="1"/>
        <end position="80"/>
    </location>
</feature>
<evidence type="ECO:0000313" key="3">
    <source>
        <dbReference type="EMBL" id="KAK3383490.1"/>
    </source>
</evidence>
<sequence>MAGENIGEAADIPTDHDHDHDESDWLLGYDSESGPSEDGDSTQSDSSSSDSQRTLIPSSTASSNQTSGARRRRGRHYPAYPAAYGARHVTGHGREGGPHSLIKRCLAAVVLVALSVLLSVGITCWLLFQPPDRCDCPLPPATPTTPDSQQRTVTLTLPGKGENGERRAPPIIGKGLGRNLR</sequence>
<feature type="compositionally biased region" description="Basic and acidic residues" evidence="1">
    <location>
        <begin position="13"/>
        <end position="23"/>
    </location>
</feature>
<accession>A0AAE0NL72</accession>
<evidence type="ECO:0000256" key="1">
    <source>
        <dbReference type="SAM" id="MobiDB-lite"/>
    </source>
</evidence>
<feature type="region of interest" description="Disordered" evidence="1">
    <location>
        <begin position="142"/>
        <end position="181"/>
    </location>
</feature>
<keyword evidence="4" id="KW-1185">Reference proteome</keyword>
<feature type="transmembrane region" description="Helical" evidence="2">
    <location>
        <begin position="105"/>
        <end position="128"/>
    </location>
</feature>
<name>A0AAE0NL72_9PEZI</name>
<keyword evidence="2" id="KW-1133">Transmembrane helix</keyword>
<evidence type="ECO:0000313" key="4">
    <source>
        <dbReference type="Proteomes" id="UP001287356"/>
    </source>
</evidence>
<proteinExistence type="predicted"/>
<dbReference type="Proteomes" id="UP001287356">
    <property type="component" value="Unassembled WGS sequence"/>
</dbReference>
<dbReference type="EMBL" id="JAULSN010000001">
    <property type="protein sequence ID" value="KAK3383490.1"/>
    <property type="molecule type" value="Genomic_DNA"/>
</dbReference>
<feature type="compositionally biased region" description="Polar residues" evidence="1">
    <location>
        <begin position="52"/>
        <end position="68"/>
    </location>
</feature>
<gene>
    <name evidence="3" type="ORF">B0T24DRAFT_588142</name>
</gene>
<reference evidence="3" key="2">
    <citation type="submission" date="2023-06" db="EMBL/GenBank/DDBJ databases">
        <authorList>
            <consortium name="Lawrence Berkeley National Laboratory"/>
            <person name="Haridas S."/>
            <person name="Hensen N."/>
            <person name="Bonometti L."/>
            <person name="Westerberg I."/>
            <person name="Brannstrom I.O."/>
            <person name="Guillou S."/>
            <person name="Cros-Aarteil S."/>
            <person name="Calhoun S."/>
            <person name="Kuo A."/>
            <person name="Mondo S."/>
            <person name="Pangilinan J."/>
            <person name="Riley R."/>
            <person name="Labutti K."/>
            <person name="Andreopoulos B."/>
            <person name="Lipzen A."/>
            <person name="Chen C."/>
            <person name="Yanf M."/>
            <person name="Daum C."/>
            <person name="Ng V."/>
            <person name="Clum A."/>
            <person name="Steindorff A."/>
            <person name="Ohm R."/>
            <person name="Martin F."/>
            <person name="Silar P."/>
            <person name="Natvig D."/>
            <person name="Lalanne C."/>
            <person name="Gautier V."/>
            <person name="Ament-Velasquez S.L."/>
            <person name="Kruys A."/>
            <person name="Hutchinson M.I."/>
            <person name="Powell A.J."/>
            <person name="Barry K."/>
            <person name="Miller A.N."/>
            <person name="Grigoriev I.V."/>
            <person name="Debuchy R."/>
            <person name="Gladieux P."/>
            <person name="Thoren M.H."/>
            <person name="Johannesson H."/>
        </authorList>
    </citation>
    <scope>NUCLEOTIDE SEQUENCE</scope>
    <source>
        <strain evidence="3">CBS 958.72</strain>
    </source>
</reference>
<feature type="compositionally biased region" description="Low complexity" evidence="1">
    <location>
        <begin position="41"/>
        <end position="51"/>
    </location>
</feature>
<comment type="caution">
    <text evidence="3">The sequence shown here is derived from an EMBL/GenBank/DDBJ whole genome shotgun (WGS) entry which is preliminary data.</text>
</comment>
<dbReference type="AlphaFoldDB" id="A0AAE0NL72"/>
<feature type="compositionally biased region" description="Polar residues" evidence="1">
    <location>
        <begin position="144"/>
        <end position="155"/>
    </location>
</feature>
<protein>
    <submittedName>
        <fullName evidence="3">Uncharacterized protein</fullName>
    </submittedName>
</protein>